<feature type="site" description="Catalytically relevant" evidence="6">
    <location>
        <position position="57"/>
    </location>
</feature>
<organism evidence="10">
    <name type="scientific">Desulfobacca acetoxidans</name>
    <dbReference type="NCBI Taxonomy" id="60893"/>
    <lineage>
        <taxon>Bacteria</taxon>
        <taxon>Pseudomonadati</taxon>
        <taxon>Thermodesulfobacteriota</taxon>
        <taxon>Desulfobaccia</taxon>
        <taxon>Desulfobaccales</taxon>
        <taxon>Desulfobaccaceae</taxon>
        <taxon>Desulfobacca</taxon>
    </lineage>
</organism>
<feature type="domain" description="SIS" evidence="9">
    <location>
        <begin position="39"/>
        <end position="182"/>
    </location>
</feature>
<evidence type="ECO:0000256" key="1">
    <source>
        <dbReference type="ARBA" id="ARBA00008165"/>
    </source>
</evidence>
<feature type="binding site" evidence="5">
    <location>
        <position position="80"/>
    </location>
    <ligand>
        <name>Zn(2+)</name>
        <dbReference type="ChEBI" id="CHEBI:29105"/>
    </ligand>
</feature>
<dbReference type="PROSITE" id="PS51464">
    <property type="entry name" value="SIS"/>
    <property type="match status" value="1"/>
</dbReference>
<evidence type="ECO:0000256" key="3">
    <source>
        <dbReference type="ARBA" id="ARBA00023122"/>
    </source>
</evidence>
<dbReference type="InterPro" id="IPR004800">
    <property type="entry name" value="KdsD/KpsF-type"/>
</dbReference>
<dbReference type="Gene3D" id="3.40.50.10490">
    <property type="entry name" value="Glucose-6-phosphate isomerase like protein, domain 1"/>
    <property type="match status" value="1"/>
</dbReference>
<dbReference type="InterPro" id="IPR050986">
    <property type="entry name" value="GutQ/KpsF_isomerases"/>
</dbReference>
<evidence type="ECO:0000313" key="10">
    <source>
        <dbReference type="EMBL" id="HGB14665.1"/>
    </source>
</evidence>
<evidence type="ECO:0000256" key="7">
    <source>
        <dbReference type="PROSITE-ProRule" id="PRU00703"/>
    </source>
</evidence>
<dbReference type="Pfam" id="PF01380">
    <property type="entry name" value="SIS"/>
    <property type="match status" value="1"/>
</dbReference>
<dbReference type="AlphaFoldDB" id="A0A7C3SKL1"/>
<dbReference type="CDD" id="cd04604">
    <property type="entry name" value="CBS_pair_SIS_assoc"/>
    <property type="match status" value="1"/>
</dbReference>
<dbReference type="PANTHER" id="PTHR42745:SF1">
    <property type="entry name" value="ARABINOSE 5-PHOSPHATE ISOMERASE KDSD"/>
    <property type="match status" value="1"/>
</dbReference>
<reference evidence="10" key="1">
    <citation type="journal article" date="2020" name="mSystems">
        <title>Genome- and Community-Level Interaction Insights into Carbon Utilization and Element Cycling Functions of Hydrothermarchaeota in Hydrothermal Sediment.</title>
        <authorList>
            <person name="Zhou Z."/>
            <person name="Liu Y."/>
            <person name="Xu W."/>
            <person name="Pan J."/>
            <person name="Luo Z.H."/>
            <person name="Li M."/>
        </authorList>
    </citation>
    <scope>NUCLEOTIDE SEQUENCE [LARGE SCALE GENOMIC DNA]</scope>
    <source>
        <strain evidence="10">SpSt-776</strain>
    </source>
</reference>
<accession>A0A7C3SKL1</accession>
<dbReference type="GO" id="GO:0097367">
    <property type="term" value="F:carbohydrate derivative binding"/>
    <property type="evidence" value="ECO:0007669"/>
    <property type="project" value="InterPro"/>
</dbReference>
<feature type="site" description="Catalytically relevant" evidence="6">
    <location>
        <position position="191"/>
    </location>
</feature>
<keyword evidence="2" id="KW-0677">Repeat</keyword>
<dbReference type="InterPro" id="IPR046348">
    <property type="entry name" value="SIS_dom_sf"/>
</dbReference>
<dbReference type="InterPro" id="IPR035474">
    <property type="entry name" value="SIS_Kpsf"/>
</dbReference>
<dbReference type="PANTHER" id="PTHR42745">
    <property type="match status" value="1"/>
</dbReference>
<keyword evidence="5" id="KW-0479">Metal-binding</keyword>
<proteinExistence type="inferred from homology"/>
<dbReference type="FunFam" id="3.40.50.10490:FF:000011">
    <property type="entry name" value="Arabinose 5-phosphate isomerase"/>
    <property type="match status" value="1"/>
</dbReference>
<evidence type="ECO:0000259" key="9">
    <source>
        <dbReference type="PROSITE" id="PS51464"/>
    </source>
</evidence>
<feature type="domain" description="CBS" evidence="8">
    <location>
        <begin position="275"/>
        <end position="330"/>
    </location>
</feature>
<feature type="site" description="Catalytically relevant" evidence="6">
    <location>
        <position position="150"/>
    </location>
</feature>
<keyword evidence="5" id="KW-0862">Zinc</keyword>
<dbReference type="InterPro" id="IPR046342">
    <property type="entry name" value="CBS_dom_sf"/>
</dbReference>
<dbReference type="InterPro" id="IPR001347">
    <property type="entry name" value="SIS_dom"/>
</dbReference>
<sequence>MSDQDQAKKWVEVARAVLEAESQAIRQVAARLDDNLAKAVGVILGHPGKVVVSGIGKSGHIGQKIAATLSSTGTPAVFLHAAEAVHGDLGIYTPGDPSILISKSGATAELLRLVPLLRQFKSPLIAIVGNLNAPLAREADVILDARVDREADHLNLAPTCSSTAALALGDALAVTLMQARRFTHQDFAQFHPAGQLGRNLWLRVADVMHRGKAVAWVSPETPLRQVIIAMTEHPLGAACVVDQNRLLLGIITDGDLRRTLLAYEDFRQVRAQDIMTRTPVSVSPQASLKEAARLMEDRPSQISVLPVVDDATQKCLGLIRIHDIYQPELI</sequence>
<evidence type="ECO:0000256" key="6">
    <source>
        <dbReference type="PIRSR" id="PIRSR004692-3"/>
    </source>
</evidence>
<dbReference type="GO" id="GO:1901135">
    <property type="term" value="P:carbohydrate derivative metabolic process"/>
    <property type="evidence" value="ECO:0007669"/>
    <property type="project" value="InterPro"/>
</dbReference>
<comment type="similarity">
    <text evidence="1 4">Belongs to the SIS family. GutQ/KpsF subfamily.</text>
</comment>
<dbReference type="GO" id="GO:0019146">
    <property type="term" value="F:arabinose-5-phosphate isomerase activity"/>
    <property type="evidence" value="ECO:0007669"/>
    <property type="project" value="UniProtKB-ARBA"/>
</dbReference>
<gene>
    <name evidence="10" type="ORF">ENV62_05455</name>
</gene>
<keyword evidence="3 7" id="KW-0129">CBS domain</keyword>
<dbReference type="GO" id="GO:0005975">
    <property type="term" value="P:carbohydrate metabolic process"/>
    <property type="evidence" value="ECO:0007669"/>
    <property type="project" value="InterPro"/>
</dbReference>
<dbReference type="EMBL" id="DTHB01000042">
    <property type="protein sequence ID" value="HGB14665.1"/>
    <property type="molecule type" value="Genomic_DNA"/>
</dbReference>
<dbReference type="PROSITE" id="PS51371">
    <property type="entry name" value="CBS"/>
    <property type="match status" value="2"/>
</dbReference>
<dbReference type="SMART" id="SM00116">
    <property type="entry name" value="CBS"/>
    <property type="match status" value="2"/>
</dbReference>
<dbReference type="GO" id="GO:0046872">
    <property type="term" value="F:metal ion binding"/>
    <property type="evidence" value="ECO:0007669"/>
    <property type="project" value="UniProtKB-KW"/>
</dbReference>
<evidence type="ECO:0000256" key="5">
    <source>
        <dbReference type="PIRSR" id="PIRSR004692-2"/>
    </source>
</evidence>
<feature type="domain" description="CBS" evidence="8">
    <location>
        <begin position="208"/>
        <end position="269"/>
    </location>
</feature>
<dbReference type="SUPFAM" id="SSF53697">
    <property type="entry name" value="SIS domain"/>
    <property type="match status" value="1"/>
</dbReference>
<evidence type="ECO:0000259" key="8">
    <source>
        <dbReference type="PROSITE" id="PS51371"/>
    </source>
</evidence>
<dbReference type="InterPro" id="IPR000644">
    <property type="entry name" value="CBS_dom"/>
</dbReference>
<dbReference type="NCBIfam" id="TIGR00393">
    <property type="entry name" value="kpsF"/>
    <property type="match status" value="1"/>
</dbReference>
<dbReference type="PIRSF" id="PIRSF004692">
    <property type="entry name" value="KdsD_KpsF"/>
    <property type="match status" value="1"/>
</dbReference>
<protein>
    <submittedName>
        <fullName evidence="10">KpsF/GutQ family sugar-phosphate isomerase</fullName>
    </submittedName>
</protein>
<dbReference type="Pfam" id="PF00571">
    <property type="entry name" value="CBS"/>
    <property type="match status" value="2"/>
</dbReference>
<name>A0A7C3SKL1_9BACT</name>
<evidence type="ECO:0000256" key="2">
    <source>
        <dbReference type="ARBA" id="ARBA00022737"/>
    </source>
</evidence>
<keyword evidence="10" id="KW-0413">Isomerase</keyword>
<evidence type="ECO:0000256" key="4">
    <source>
        <dbReference type="PIRNR" id="PIRNR004692"/>
    </source>
</evidence>
<dbReference type="Gene3D" id="3.10.580.10">
    <property type="entry name" value="CBS-domain"/>
    <property type="match status" value="1"/>
</dbReference>
<dbReference type="CDD" id="cd05014">
    <property type="entry name" value="SIS_Kpsf"/>
    <property type="match status" value="1"/>
</dbReference>
<comment type="caution">
    <text evidence="10">The sequence shown here is derived from an EMBL/GenBank/DDBJ whole genome shotgun (WGS) entry which is preliminary data.</text>
</comment>
<feature type="site" description="Catalytically relevant" evidence="6">
    <location>
        <position position="109"/>
    </location>
</feature>